<evidence type="ECO:0000313" key="1">
    <source>
        <dbReference type="EMBL" id="KRX42578.1"/>
    </source>
</evidence>
<dbReference type="Proteomes" id="UP000055048">
    <property type="component" value="Unassembled WGS sequence"/>
</dbReference>
<reference evidence="1 2" key="1">
    <citation type="submission" date="2015-01" db="EMBL/GenBank/DDBJ databases">
        <title>Evolution of Trichinella species and genotypes.</title>
        <authorList>
            <person name="Korhonen P.K."/>
            <person name="Edoardo P."/>
            <person name="Giuseppe L.R."/>
            <person name="Gasser R.B."/>
        </authorList>
    </citation>
    <scope>NUCLEOTIDE SEQUENCE [LARGE SCALE GENOMIC DNA]</scope>
    <source>
        <strain evidence="1">ISS417</strain>
    </source>
</reference>
<evidence type="ECO:0000313" key="2">
    <source>
        <dbReference type="Proteomes" id="UP000055048"/>
    </source>
</evidence>
<dbReference type="AlphaFoldDB" id="A0A0V0TUF4"/>
<accession>A0A0V0TUF4</accession>
<organism evidence="1 2">
    <name type="scientific">Trichinella murrelli</name>
    <dbReference type="NCBI Taxonomy" id="144512"/>
    <lineage>
        <taxon>Eukaryota</taxon>
        <taxon>Metazoa</taxon>
        <taxon>Ecdysozoa</taxon>
        <taxon>Nematoda</taxon>
        <taxon>Enoplea</taxon>
        <taxon>Dorylaimia</taxon>
        <taxon>Trichinellida</taxon>
        <taxon>Trichinellidae</taxon>
        <taxon>Trichinella</taxon>
    </lineage>
</organism>
<sequence length="141" mass="16024">MPVAGLAMSAPWLNKIYAWCDCMLAQSWRTFHACPLKKNTCRVDLAGMLRALCRSTEVKPGIKEFFGPSVWLRRDLSANNAKSGSYKDLLQFTLEISDSLLKVNKKSHDRKYLSSLMETTRRRLRRSLQAQPSDSTTLPIS</sequence>
<proteinExistence type="predicted"/>
<dbReference type="EMBL" id="JYDJ01000140">
    <property type="protein sequence ID" value="KRX42578.1"/>
    <property type="molecule type" value="Genomic_DNA"/>
</dbReference>
<protein>
    <submittedName>
        <fullName evidence="1">Uncharacterized protein</fullName>
    </submittedName>
</protein>
<gene>
    <name evidence="1" type="ORF">T05_476</name>
</gene>
<dbReference type="OrthoDB" id="10445386at2759"/>
<comment type="caution">
    <text evidence="1">The sequence shown here is derived from an EMBL/GenBank/DDBJ whole genome shotgun (WGS) entry which is preliminary data.</text>
</comment>
<name>A0A0V0TUF4_9BILA</name>
<keyword evidence="2" id="KW-1185">Reference proteome</keyword>